<proteinExistence type="predicted"/>
<reference evidence="2" key="1">
    <citation type="submission" date="2016-10" db="EMBL/GenBank/DDBJ databases">
        <authorList>
            <person name="Varghese N."/>
            <person name="Submissions S."/>
        </authorList>
    </citation>
    <scope>NUCLEOTIDE SEQUENCE [LARGE SCALE GENOMIC DNA]</scope>
    <source>
        <strain evidence="2">DSM 13234</strain>
    </source>
</reference>
<dbReference type="Gene3D" id="3.40.50.300">
    <property type="entry name" value="P-loop containing nucleotide triphosphate hydrolases"/>
    <property type="match status" value="1"/>
</dbReference>
<dbReference type="CDD" id="cd01120">
    <property type="entry name" value="RecA-like_superfamily"/>
    <property type="match status" value="1"/>
</dbReference>
<protein>
    <submittedName>
        <fullName evidence="1">Uncharacterized protein</fullName>
    </submittedName>
</protein>
<dbReference type="RefSeq" id="WP_170834591.1">
    <property type="nucleotide sequence ID" value="NZ_FNWO01000014.1"/>
</dbReference>
<feature type="non-terminal residue" evidence="1">
    <location>
        <position position="724"/>
    </location>
</feature>
<accession>A0A1H6J6D0</accession>
<dbReference type="EMBL" id="FNWO01000014">
    <property type="protein sequence ID" value="SEH56286.1"/>
    <property type="molecule type" value="Genomic_DNA"/>
</dbReference>
<keyword evidence="2" id="KW-1185">Reference proteome</keyword>
<sequence length="724" mass="79224">MGAGRAFPQGFSLKAMEGRRSADFADKKPEDGFQSLVGDWFLNVDPHASAPPTVGADGRIDVFLKSLPPQRPPLLLNAHAPLIIECKWHDSTASDCWANVKQGWHKVAQALRKAAEGGWIGRYEPWRSARGYLYCLSVTCPDAQSRLDLEKKIKGFFDGLPAAQRPPIEQVQVADWQNLRAEFDRDTLLADKWLGVGFDSILDHETYVSRLHGFRLYLKEDNLAFVAPDQTSDTHPDRLFEAVERRANNRGMLVVGPGGIGKTRIALEIATRASRAGWRVLHVVAGRSEVTAATLAESVPSGKQTRPILLVLDYLEQMAALNLDDLRLSVIDPVVGKGGRVCFLALSRPGMARVNERNWKVLFDRVDFVPQPEQRDRIVRAMVRSVAPRSCDRLGEDTMLTSVGNRPIIALLIAREIERRQSLAGGGAELGALLAGMRQGDLSAWLERRLQEDNLIPPPPARPTGLLPTREPPQPSVIAAAAVMAAAPLVEWKMEDIARAVLAEAAPNLVERAEELIAHLRDLGWLESDGDFVHVAHDVVTDEILTQCLVDPLSGNLRPRSLDLILSAGLVYLRVLGRHADALSRTFSAGEPELVTSLSAAIGRWLDTHSPLIAESFTAEPLDTVSYALGSMISAPLFQDGLVVLWDRLITPWLERNGSHREARHLIGRALKSTRTITASLSESAFVWLTNHGATAEASHVIAPLLAQGNMGKEAPSAIAAAFA</sequence>
<dbReference type="InterPro" id="IPR027417">
    <property type="entry name" value="P-loop_NTPase"/>
</dbReference>
<evidence type="ECO:0000313" key="2">
    <source>
        <dbReference type="Proteomes" id="UP000182983"/>
    </source>
</evidence>
<name>A0A1H6J6D0_MAGFU</name>
<organism evidence="1 2">
    <name type="scientific">Magnetospirillum fulvum</name>
    <name type="common">Rhodospirillum fulvum</name>
    <dbReference type="NCBI Taxonomy" id="1082"/>
    <lineage>
        <taxon>Bacteria</taxon>
        <taxon>Pseudomonadati</taxon>
        <taxon>Pseudomonadota</taxon>
        <taxon>Alphaproteobacteria</taxon>
        <taxon>Rhodospirillales</taxon>
        <taxon>Rhodospirillaceae</taxon>
        <taxon>Magnetospirillum</taxon>
    </lineage>
</organism>
<gene>
    <name evidence="1" type="ORF">SAMN04244559_02957</name>
</gene>
<evidence type="ECO:0000313" key="1">
    <source>
        <dbReference type="EMBL" id="SEH56286.1"/>
    </source>
</evidence>
<dbReference type="SUPFAM" id="SSF52540">
    <property type="entry name" value="P-loop containing nucleoside triphosphate hydrolases"/>
    <property type="match status" value="1"/>
</dbReference>
<dbReference type="Proteomes" id="UP000182983">
    <property type="component" value="Unassembled WGS sequence"/>
</dbReference>
<dbReference type="AlphaFoldDB" id="A0A1H6J6D0"/>